<protein>
    <submittedName>
        <fullName evidence="3">Uncharacterized protein</fullName>
    </submittedName>
</protein>
<dbReference type="Proteomes" id="UP000887566">
    <property type="component" value="Unplaced"/>
</dbReference>
<organism evidence="2 3">
    <name type="scientific">Plectus sambesii</name>
    <dbReference type="NCBI Taxonomy" id="2011161"/>
    <lineage>
        <taxon>Eukaryota</taxon>
        <taxon>Metazoa</taxon>
        <taxon>Ecdysozoa</taxon>
        <taxon>Nematoda</taxon>
        <taxon>Chromadorea</taxon>
        <taxon>Plectida</taxon>
        <taxon>Plectina</taxon>
        <taxon>Plectoidea</taxon>
        <taxon>Plectidae</taxon>
        <taxon>Plectus</taxon>
    </lineage>
</organism>
<reference evidence="3" key="1">
    <citation type="submission" date="2022-11" db="UniProtKB">
        <authorList>
            <consortium name="WormBaseParasite"/>
        </authorList>
    </citation>
    <scope>IDENTIFICATION</scope>
</reference>
<keyword evidence="2" id="KW-1185">Reference proteome</keyword>
<proteinExistence type="predicted"/>
<evidence type="ECO:0000256" key="1">
    <source>
        <dbReference type="SAM" id="MobiDB-lite"/>
    </source>
</evidence>
<name>A0A914VXS7_9BILA</name>
<feature type="region of interest" description="Disordered" evidence="1">
    <location>
        <begin position="56"/>
        <end position="76"/>
    </location>
</feature>
<evidence type="ECO:0000313" key="3">
    <source>
        <dbReference type="WBParaSite" id="PSAMB.scaffold26size110003.g652.t1"/>
    </source>
</evidence>
<sequence>MLIGLPGGCVRDQVREHQNVGLMDGTGVCSFGMEEVALSLLFTRPVFNQGYISPPPVNVADPELPENEPDFARKRPTDGVGVQFIAVHEWVDDSGD</sequence>
<dbReference type="WBParaSite" id="PSAMB.scaffold26size110003.g652.t1">
    <property type="protein sequence ID" value="PSAMB.scaffold26size110003.g652.t1"/>
    <property type="gene ID" value="PSAMB.scaffold26size110003.g652"/>
</dbReference>
<dbReference type="AlphaFoldDB" id="A0A914VXS7"/>
<evidence type="ECO:0000313" key="2">
    <source>
        <dbReference type="Proteomes" id="UP000887566"/>
    </source>
</evidence>
<accession>A0A914VXS7</accession>